<dbReference type="AlphaFoldDB" id="A0A8J6XL06"/>
<dbReference type="EMBL" id="JACXAE010000046">
    <property type="protein sequence ID" value="MBD2772791.1"/>
    <property type="molecule type" value="Genomic_DNA"/>
</dbReference>
<keyword evidence="2 3" id="KW-0802">TPR repeat</keyword>
<evidence type="ECO:0000256" key="2">
    <source>
        <dbReference type="ARBA" id="ARBA00022803"/>
    </source>
</evidence>
<protein>
    <recommendedName>
        <fullName evidence="7">Tetratricopeptide repeat protein</fullName>
    </recommendedName>
</protein>
<dbReference type="RefSeq" id="WP_190827817.1">
    <property type="nucleotide sequence ID" value="NZ_CAWPPI010000046.1"/>
</dbReference>
<sequence length="217" mass="24407">MRQISTLLKNAKLAGTSIEQPAPATYVGEYSLKKEQRNLPNFSNSGNDNSDVIVLVVAVGVILTGKTVSVIWNALHRDKQQGGEEGKNKAKIAENRQIATAAKLQQGYTTQHFRTEDGQTAIAQLNDEISVNPHDAYLYSKRADLRRKILGDKLGAIEDYTKAIHIYPYNALFYLWRSQLYHEIGDVLKAMADYNTAIRLAPDDTMYHFLPRKVNIK</sequence>
<dbReference type="PROSITE" id="PS50005">
    <property type="entry name" value="TPR"/>
    <property type="match status" value="1"/>
</dbReference>
<dbReference type="GO" id="GO:0046813">
    <property type="term" value="P:receptor-mediated virion attachment to host cell"/>
    <property type="evidence" value="ECO:0007669"/>
    <property type="project" value="TreeGrafter"/>
</dbReference>
<dbReference type="SUPFAM" id="SSF48452">
    <property type="entry name" value="TPR-like"/>
    <property type="match status" value="1"/>
</dbReference>
<feature type="transmembrane region" description="Helical" evidence="4">
    <location>
        <begin position="52"/>
        <end position="75"/>
    </location>
</feature>
<reference evidence="5" key="1">
    <citation type="submission" date="2020-09" db="EMBL/GenBank/DDBJ databases">
        <title>Iningainema tapete sp. nov. (Scytonemataceae, Cyanobacteria) from greenhouses in central Florida (USA) produces two types of nodularin with biosynthetic potential for microcystin-LR and anabaenopeptins.</title>
        <authorList>
            <person name="Berthold D.E."/>
            <person name="Lefler F.W."/>
            <person name="Huang I.-S."/>
            <person name="Abdulla H."/>
            <person name="Zimba P.V."/>
            <person name="Laughinghouse H.D. IV."/>
        </authorList>
    </citation>
    <scope>NUCLEOTIDE SEQUENCE</scope>
    <source>
        <strain evidence="5">BLCCT55</strain>
    </source>
</reference>
<gene>
    <name evidence="5" type="ORF">ICL16_12095</name>
</gene>
<feature type="repeat" description="TPR" evidence="3">
    <location>
        <begin position="171"/>
        <end position="204"/>
    </location>
</feature>
<evidence type="ECO:0000313" key="5">
    <source>
        <dbReference type="EMBL" id="MBD2772791.1"/>
    </source>
</evidence>
<evidence type="ECO:0000313" key="6">
    <source>
        <dbReference type="Proteomes" id="UP000629098"/>
    </source>
</evidence>
<evidence type="ECO:0000256" key="3">
    <source>
        <dbReference type="PROSITE-ProRule" id="PRU00339"/>
    </source>
</evidence>
<keyword evidence="4" id="KW-1133">Transmembrane helix</keyword>
<dbReference type="InterPro" id="IPR011990">
    <property type="entry name" value="TPR-like_helical_dom_sf"/>
</dbReference>
<evidence type="ECO:0008006" key="7">
    <source>
        <dbReference type="Google" id="ProtNLM"/>
    </source>
</evidence>
<dbReference type="GO" id="GO:0009279">
    <property type="term" value="C:cell outer membrane"/>
    <property type="evidence" value="ECO:0007669"/>
    <property type="project" value="TreeGrafter"/>
</dbReference>
<accession>A0A8J6XL06</accession>
<name>A0A8J6XL06_9CYAN</name>
<dbReference type="Proteomes" id="UP000629098">
    <property type="component" value="Unassembled WGS sequence"/>
</dbReference>
<evidence type="ECO:0000256" key="4">
    <source>
        <dbReference type="SAM" id="Phobius"/>
    </source>
</evidence>
<proteinExistence type="predicted"/>
<dbReference type="Gene3D" id="1.25.40.10">
    <property type="entry name" value="Tetratricopeptide repeat domain"/>
    <property type="match status" value="1"/>
</dbReference>
<dbReference type="InterPro" id="IPR050498">
    <property type="entry name" value="Ycf3"/>
</dbReference>
<comment type="caution">
    <text evidence="5">The sequence shown here is derived from an EMBL/GenBank/DDBJ whole genome shotgun (WGS) entry which is preliminary data.</text>
</comment>
<dbReference type="Pfam" id="PF13181">
    <property type="entry name" value="TPR_8"/>
    <property type="match status" value="1"/>
</dbReference>
<organism evidence="5 6">
    <name type="scientific">Iningainema tapete BLCC-T55</name>
    <dbReference type="NCBI Taxonomy" id="2748662"/>
    <lineage>
        <taxon>Bacteria</taxon>
        <taxon>Bacillati</taxon>
        <taxon>Cyanobacteriota</taxon>
        <taxon>Cyanophyceae</taxon>
        <taxon>Nostocales</taxon>
        <taxon>Scytonemataceae</taxon>
        <taxon>Iningainema tapete</taxon>
    </lineage>
</organism>
<keyword evidence="4" id="KW-0812">Transmembrane</keyword>
<keyword evidence="4" id="KW-0472">Membrane</keyword>
<keyword evidence="1" id="KW-0677">Repeat</keyword>
<dbReference type="PANTHER" id="PTHR44858:SF1">
    <property type="entry name" value="UDP-N-ACETYLGLUCOSAMINE--PEPTIDE N-ACETYLGLUCOSAMINYLTRANSFERASE SPINDLY-RELATED"/>
    <property type="match status" value="1"/>
</dbReference>
<dbReference type="InterPro" id="IPR019734">
    <property type="entry name" value="TPR_rpt"/>
</dbReference>
<evidence type="ECO:0000256" key="1">
    <source>
        <dbReference type="ARBA" id="ARBA00022737"/>
    </source>
</evidence>
<keyword evidence="6" id="KW-1185">Reference proteome</keyword>
<dbReference type="PANTHER" id="PTHR44858">
    <property type="entry name" value="TETRATRICOPEPTIDE REPEAT PROTEIN 6"/>
    <property type="match status" value="1"/>
</dbReference>